<dbReference type="EMBL" id="JAYMYR010000008">
    <property type="protein sequence ID" value="KAK7347936.1"/>
    <property type="molecule type" value="Genomic_DNA"/>
</dbReference>
<dbReference type="AlphaFoldDB" id="A0AAN9M5S3"/>
<reference evidence="2 3" key="1">
    <citation type="submission" date="2024-01" db="EMBL/GenBank/DDBJ databases">
        <title>The genomes of 5 underutilized Papilionoideae crops provide insights into root nodulation and disease resistanc.</title>
        <authorList>
            <person name="Jiang F."/>
        </authorList>
    </citation>
    <scope>NUCLEOTIDE SEQUENCE [LARGE SCALE GENOMIC DNA]</scope>
    <source>
        <strain evidence="2">JINMINGXINNONG_FW02</strain>
        <tissue evidence="2">Leaves</tissue>
    </source>
</reference>
<organism evidence="2 3">
    <name type="scientific">Phaseolus coccineus</name>
    <name type="common">Scarlet runner bean</name>
    <name type="synonym">Phaseolus multiflorus</name>
    <dbReference type="NCBI Taxonomy" id="3886"/>
    <lineage>
        <taxon>Eukaryota</taxon>
        <taxon>Viridiplantae</taxon>
        <taxon>Streptophyta</taxon>
        <taxon>Embryophyta</taxon>
        <taxon>Tracheophyta</taxon>
        <taxon>Spermatophyta</taxon>
        <taxon>Magnoliopsida</taxon>
        <taxon>eudicotyledons</taxon>
        <taxon>Gunneridae</taxon>
        <taxon>Pentapetalae</taxon>
        <taxon>rosids</taxon>
        <taxon>fabids</taxon>
        <taxon>Fabales</taxon>
        <taxon>Fabaceae</taxon>
        <taxon>Papilionoideae</taxon>
        <taxon>50 kb inversion clade</taxon>
        <taxon>NPAAA clade</taxon>
        <taxon>indigoferoid/millettioid clade</taxon>
        <taxon>Phaseoleae</taxon>
        <taxon>Phaseolus</taxon>
    </lineage>
</organism>
<feature type="compositionally biased region" description="Gly residues" evidence="1">
    <location>
        <begin position="1"/>
        <end position="17"/>
    </location>
</feature>
<keyword evidence="3" id="KW-1185">Reference proteome</keyword>
<feature type="region of interest" description="Disordered" evidence="1">
    <location>
        <begin position="1"/>
        <end position="23"/>
    </location>
</feature>
<comment type="caution">
    <text evidence="2">The sequence shown here is derived from an EMBL/GenBank/DDBJ whole genome shotgun (WGS) entry which is preliminary data.</text>
</comment>
<evidence type="ECO:0000256" key="1">
    <source>
        <dbReference type="SAM" id="MobiDB-lite"/>
    </source>
</evidence>
<protein>
    <submittedName>
        <fullName evidence="2">Uncharacterized protein</fullName>
    </submittedName>
</protein>
<accession>A0AAN9M5S3</accession>
<sequence length="96" mass="10547">MGGSRSGCQWGGGGGSDTKGITVAEPKQFFKSKMRDEGDDCETKTDIKHLRQIYALLSLHFSDLSPPYTLHGSNSSSLSLSGIQFRCRRTTHIPRD</sequence>
<name>A0AAN9M5S3_PHACN</name>
<evidence type="ECO:0000313" key="2">
    <source>
        <dbReference type="EMBL" id="KAK7347936.1"/>
    </source>
</evidence>
<evidence type="ECO:0000313" key="3">
    <source>
        <dbReference type="Proteomes" id="UP001374584"/>
    </source>
</evidence>
<gene>
    <name evidence="2" type="ORF">VNO80_22479</name>
</gene>
<proteinExistence type="predicted"/>
<dbReference type="Proteomes" id="UP001374584">
    <property type="component" value="Unassembled WGS sequence"/>
</dbReference>